<name>A0A078KT38_9FIRM</name>
<dbReference type="HOGENOM" id="CLU_1479608_0_0_9"/>
<keyword evidence="2" id="KW-1185">Reference proteome</keyword>
<dbReference type="AlphaFoldDB" id="A0A078KT38"/>
<accession>A0A078KT38</accession>
<dbReference type="STRING" id="29343.CCDG5_1152"/>
<dbReference type="CDD" id="cd00657">
    <property type="entry name" value="Ferritin_like"/>
    <property type="match status" value="1"/>
</dbReference>
<reference evidence="2" key="1">
    <citation type="submission" date="2014-07" db="EMBL/GenBank/DDBJ databases">
        <authorList>
            <person name="Wibberg D."/>
        </authorList>
    </citation>
    <scope>NUCLEOTIDE SEQUENCE [LARGE SCALE GENOMIC DNA]</scope>
    <source>
        <strain evidence="2">DG5</strain>
    </source>
</reference>
<protein>
    <recommendedName>
        <fullName evidence="3">Rubrerythrin diiron-binding domain-containing protein</fullName>
    </recommendedName>
</protein>
<dbReference type="EMBL" id="LM995447">
    <property type="protein sequence ID" value="CDZ24269.1"/>
    <property type="molecule type" value="Genomic_DNA"/>
</dbReference>
<dbReference type="InterPro" id="IPR012347">
    <property type="entry name" value="Ferritin-like"/>
</dbReference>
<dbReference type="InterPro" id="IPR009078">
    <property type="entry name" value="Ferritin-like_SF"/>
</dbReference>
<evidence type="ECO:0000313" key="2">
    <source>
        <dbReference type="Proteomes" id="UP000032431"/>
    </source>
</evidence>
<dbReference type="SUPFAM" id="SSF47240">
    <property type="entry name" value="Ferritin-like"/>
    <property type="match status" value="1"/>
</dbReference>
<evidence type="ECO:0008006" key="3">
    <source>
        <dbReference type="Google" id="ProtNLM"/>
    </source>
</evidence>
<dbReference type="Gene3D" id="1.20.1260.10">
    <property type="match status" value="1"/>
</dbReference>
<organism evidence="1 2">
    <name type="scientific">[Clostridium] cellulosi</name>
    <dbReference type="NCBI Taxonomy" id="29343"/>
    <lineage>
        <taxon>Bacteria</taxon>
        <taxon>Bacillati</taxon>
        <taxon>Bacillota</taxon>
        <taxon>Clostridia</taxon>
        <taxon>Eubacteriales</taxon>
        <taxon>Oscillospiraceae</taxon>
        <taxon>Oscillospiraceae incertae sedis</taxon>
    </lineage>
</organism>
<proteinExistence type="predicted"/>
<evidence type="ECO:0000313" key="1">
    <source>
        <dbReference type="EMBL" id="CDZ24269.1"/>
    </source>
</evidence>
<dbReference type="OrthoDB" id="1851240at2"/>
<dbReference type="PATRIC" id="fig|29343.3.peg.1211"/>
<sequence>MNMNDSMNDVKIMSDIMRMPDEDSMDEDMRRFMADGYIMGKTCFGSDSTQYADRLMEFVNDEFSDYLYYIQLSKRAPTQSARRIFRQFSEDEIGHARRFAAAYFLITGKRYFPTRNSVEPVVVPPLYIQALRQRYLAESRDAVKYRLFSQHTRDLCLKKIAVDTSEDERKHAQKLMELLQTV</sequence>
<dbReference type="KEGG" id="ccel:CCDG5_1152"/>
<dbReference type="Proteomes" id="UP000032431">
    <property type="component" value="Chromosome I"/>
</dbReference>
<gene>
    <name evidence="1" type="ORF">CCDG5_1152</name>
</gene>